<dbReference type="GO" id="GO:0003677">
    <property type="term" value="F:DNA binding"/>
    <property type="evidence" value="ECO:0007669"/>
    <property type="project" value="UniProtKB-KW"/>
</dbReference>
<dbReference type="Proteomes" id="UP000229766">
    <property type="component" value="Unassembled WGS sequence"/>
</dbReference>
<keyword evidence="5" id="KW-0227">DNA damage</keyword>
<reference evidence="15" key="1">
    <citation type="submission" date="2017-09" db="EMBL/GenBank/DDBJ databases">
        <title>Depth-based differentiation of microbial function through sediment-hosted aquifers and enrichment of novel symbionts in the deep terrestrial subsurface.</title>
        <authorList>
            <person name="Probst A.J."/>
            <person name="Ladd B."/>
            <person name="Jarett J.K."/>
            <person name="Geller-Mcgrath D.E."/>
            <person name="Sieber C.M.K."/>
            <person name="Emerson J.B."/>
            <person name="Anantharaman K."/>
            <person name="Thomas B.C."/>
            <person name="Malmstrom R."/>
            <person name="Stieglmeier M."/>
            <person name="Klingl A."/>
            <person name="Woyke T."/>
            <person name="Ryan C.M."/>
            <person name="Banfield J.F."/>
        </authorList>
    </citation>
    <scope>NUCLEOTIDE SEQUENCE [LARGE SCALE GENOMIC DNA]</scope>
</reference>
<keyword evidence="4" id="KW-0547">Nucleotide-binding</keyword>
<evidence type="ECO:0000256" key="4">
    <source>
        <dbReference type="ARBA" id="ARBA00022741"/>
    </source>
</evidence>
<dbReference type="GO" id="GO:0005524">
    <property type="term" value="F:ATP binding"/>
    <property type="evidence" value="ECO:0007669"/>
    <property type="project" value="UniProtKB-KW"/>
</dbReference>
<keyword evidence="8" id="KW-0267">Excision nuclease</keyword>
<keyword evidence="10" id="KW-0234">DNA repair</keyword>
<gene>
    <name evidence="14" type="ORF">COU93_04020</name>
</gene>
<keyword evidence="3" id="KW-0677">Repeat</keyword>
<keyword evidence="7" id="KW-0067">ATP-binding</keyword>
<comment type="similarity">
    <text evidence="11">Belongs to the ABC transporter superfamily. UvrA family.</text>
</comment>
<dbReference type="GO" id="GO:0006281">
    <property type="term" value="P:DNA repair"/>
    <property type="evidence" value="ECO:0007669"/>
    <property type="project" value="UniProtKB-KW"/>
</dbReference>
<comment type="subcellular location">
    <subcellularLocation>
        <location evidence="1">Cytoplasm</location>
    </subcellularLocation>
</comment>
<evidence type="ECO:0000313" key="15">
    <source>
        <dbReference type="Proteomes" id="UP000229766"/>
    </source>
</evidence>
<feature type="non-terminal residue" evidence="14">
    <location>
        <position position="126"/>
    </location>
</feature>
<comment type="caution">
    <text evidence="14">The sequence shown here is derived from an EMBL/GenBank/DDBJ whole genome shotgun (WGS) entry which is preliminary data.</text>
</comment>
<dbReference type="InterPro" id="IPR027417">
    <property type="entry name" value="P-loop_NTPase"/>
</dbReference>
<name>A0A2M8L0T3_9BACT</name>
<protein>
    <recommendedName>
        <fullName evidence="12">UvrABC system protein A</fullName>
    </recommendedName>
    <alternativeName>
        <fullName evidence="13">Excinuclease ABC subunit A</fullName>
    </alternativeName>
</protein>
<dbReference type="PANTHER" id="PTHR43152">
    <property type="entry name" value="UVRABC SYSTEM PROTEIN A"/>
    <property type="match status" value="1"/>
</dbReference>
<dbReference type="SUPFAM" id="SSF52540">
    <property type="entry name" value="P-loop containing nucleoside triphosphate hydrolases"/>
    <property type="match status" value="1"/>
</dbReference>
<evidence type="ECO:0000313" key="14">
    <source>
        <dbReference type="EMBL" id="PJE66497.1"/>
    </source>
</evidence>
<evidence type="ECO:0000256" key="10">
    <source>
        <dbReference type="ARBA" id="ARBA00023204"/>
    </source>
</evidence>
<dbReference type="Gene3D" id="1.20.1580.10">
    <property type="entry name" value="ABC transporter ATPase like domain"/>
    <property type="match status" value="1"/>
</dbReference>
<proteinExistence type="inferred from homology"/>
<dbReference type="Gene3D" id="3.40.50.300">
    <property type="entry name" value="P-loop containing nucleotide triphosphate hydrolases"/>
    <property type="match status" value="1"/>
</dbReference>
<keyword evidence="6" id="KW-0228">DNA excision</keyword>
<dbReference type="GO" id="GO:0004518">
    <property type="term" value="F:nuclease activity"/>
    <property type="evidence" value="ECO:0007669"/>
    <property type="project" value="UniProtKB-KW"/>
</dbReference>
<evidence type="ECO:0000256" key="3">
    <source>
        <dbReference type="ARBA" id="ARBA00022737"/>
    </source>
</evidence>
<evidence type="ECO:0000256" key="5">
    <source>
        <dbReference type="ARBA" id="ARBA00022763"/>
    </source>
</evidence>
<evidence type="ECO:0000256" key="2">
    <source>
        <dbReference type="ARBA" id="ARBA00022490"/>
    </source>
</evidence>
<evidence type="ECO:0000256" key="8">
    <source>
        <dbReference type="ARBA" id="ARBA00022881"/>
    </source>
</evidence>
<keyword evidence="2" id="KW-0963">Cytoplasm</keyword>
<dbReference type="AlphaFoldDB" id="A0A2M8L0T3"/>
<dbReference type="GO" id="GO:0005737">
    <property type="term" value="C:cytoplasm"/>
    <property type="evidence" value="ECO:0007669"/>
    <property type="project" value="UniProtKB-SubCell"/>
</dbReference>
<dbReference type="PANTHER" id="PTHR43152:SF3">
    <property type="entry name" value="UVRABC SYSTEM PROTEIN A"/>
    <property type="match status" value="1"/>
</dbReference>
<evidence type="ECO:0000256" key="6">
    <source>
        <dbReference type="ARBA" id="ARBA00022769"/>
    </source>
</evidence>
<evidence type="ECO:0000256" key="7">
    <source>
        <dbReference type="ARBA" id="ARBA00022840"/>
    </source>
</evidence>
<accession>A0A2M8L0T3</accession>
<keyword evidence="9" id="KW-0238">DNA-binding</keyword>
<organism evidence="14 15">
    <name type="scientific">Candidatus Shapirobacteria bacterium CG10_big_fil_rev_8_21_14_0_10_36_6</name>
    <dbReference type="NCBI Taxonomy" id="1974886"/>
    <lineage>
        <taxon>Bacteria</taxon>
        <taxon>Candidatus Shapironibacteriota</taxon>
    </lineage>
</organism>
<evidence type="ECO:0000256" key="9">
    <source>
        <dbReference type="ARBA" id="ARBA00023125"/>
    </source>
</evidence>
<evidence type="ECO:0000256" key="12">
    <source>
        <dbReference type="ARBA" id="ARBA00039316"/>
    </source>
</evidence>
<evidence type="ECO:0000256" key="11">
    <source>
        <dbReference type="ARBA" id="ARBA00038000"/>
    </source>
</evidence>
<dbReference type="EMBL" id="PFEI01000218">
    <property type="protein sequence ID" value="PJE66497.1"/>
    <property type="molecule type" value="Genomic_DNA"/>
</dbReference>
<sequence>MLNKIVVKGARENNLKNISFEFPKNQLVVFTGVSGSGKSSMAFDTLFAEGQRRYVESLSSYARQFLGNLKRPEVDLIEGLSPSIAINQKAISHNPRSTVGTVTEIYDYLRLLFARIGHQHCPNCGR</sequence>
<evidence type="ECO:0000256" key="13">
    <source>
        <dbReference type="ARBA" id="ARBA00042156"/>
    </source>
</evidence>
<evidence type="ECO:0000256" key="1">
    <source>
        <dbReference type="ARBA" id="ARBA00004496"/>
    </source>
</evidence>